<organism evidence="6 7">
    <name type="scientific">Reyranella soli</name>
    <dbReference type="NCBI Taxonomy" id="1230389"/>
    <lineage>
        <taxon>Bacteria</taxon>
        <taxon>Pseudomonadati</taxon>
        <taxon>Pseudomonadota</taxon>
        <taxon>Alphaproteobacteria</taxon>
        <taxon>Hyphomicrobiales</taxon>
        <taxon>Reyranellaceae</taxon>
        <taxon>Reyranella</taxon>
    </lineage>
</organism>
<feature type="transmembrane region" description="Helical" evidence="5">
    <location>
        <begin position="12"/>
        <end position="30"/>
    </location>
</feature>
<keyword evidence="4 5" id="KW-0472">Membrane</keyword>
<dbReference type="Proteomes" id="UP000321058">
    <property type="component" value="Unassembled WGS sequence"/>
</dbReference>
<evidence type="ECO:0000256" key="1">
    <source>
        <dbReference type="ARBA" id="ARBA00022475"/>
    </source>
</evidence>
<dbReference type="AlphaFoldDB" id="A0A512NA06"/>
<reference evidence="6 7" key="1">
    <citation type="submission" date="2019-07" db="EMBL/GenBank/DDBJ databases">
        <title>Whole genome shotgun sequence of Reyranella soli NBRC 108950.</title>
        <authorList>
            <person name="Hosoyama A."/>
            <person name="Uohara A."/>
            <person name="Ohji S."/>
            <person name="Ichikawa N."/>
        </authorList>
    </citation>
    <scope>NUCLEOTIDE SEQUENCE [LARGE SCALE GENOMIC DNA]</scope>
    <source>
        <strain evidence="6 7">NBRC 108950</strain>
    </source>
</reference>
<comment type="subcellular location">
    <subcellularLocation>
        <location evidence="5">Cell inner membrane</location>
        <topology evidence="5">Multi-pass membrane protein</topology>
    </subcellularLocation>
</comment>
<dbReference type="RefSeq" id="WP_147149891.1">
    <property type="nucleotide sequence ID" value="NZ_BKAJ01000045.1"/>
</dbReference>
<feature type="transmembrane region" description="Helical" evidence="5">
    <location>
        <begin position="61"/>
        <end position="81"/>
    </location>
</feature>
<accession>A0A512NA06</accession>
<sequence>MSEGAQPEHGMRRLYATALELGPLLLFFLANGRWGIYYGTGVFIVATAIALPCYRWLEKRWPVMPLVGGFFVLVFGGLTIWLQDDTFIKLKPTIVNCLFGVILGGGLLLMNRPLLKPIFGAAFRLTDEGWRKLTVRWALFFFVLAAVNEVMWRSFPTDTWIASKMFLSFPLTLVFAFLQVPLLKRYWDGDDNPFAGGK</sequence>
<keyword evidence="7" id="KW-1185">Reference proteome</keyword>
<dbReference type="NCBIfam" id="TIGR00997">
    <property type="entry name" value="ispZ"/>
    <property type="match status" value="1"/>
</dbReference>
<evidence type="ECO:0000256" key="3">
    <source>
        <dbReference type="ARBA" id="ARBA00022989"/>
    </source>
</evidence>
<feature type="transmembrane region" description="Helical" evidence="5">
    <location>
        <begin position="135"/>
        <end position="155"/>
    </location>
</feature>
<dbReference type="OrthoDB" id="9788219at2"/>
<evidence type="ECO:0000256" key="2">
    <source>
        <dbReference type="ARBA" id="ARBA00022692"/>
    </source>
</evidence>
<evidence type="ECO:0000313" key="7">
    <source>
        <dbReference type="Proteomes" id="UP000321058"/>
    </source>
</evidence>
<dbReference type="NCBIfam" id="NF001323">
    <property type="entry name" value="PRK00259.1-1"/>
    <property type="match status" value="1"/>
</dbReference>
<comment type="similarity">
    <text evidence="5">Belongs to the YciB family.</text>
</comment>
<protein>
    <recommendedName>
        <fullName evidence="5">Inner membrane-spanning protein YciB</fullName>
    </recommendedName>
</protein>
<keyword evidence="1 5" id="KW-1003">Cell membrane</keyword>
<evidence type="ECO:0000313" key="6">
    <source>
        <dbReference type="EMBL" id="GEP55817.1"/>
    </source>
</evidence>
<dbReference type="HAMAP" id="MF_00189">
    <property type="entry name" value="YciB"/>
    <property type="match status" value="1"/>
</dbReference>
<dbReference type="GO" id="GO:0005886">
    <property type="term" value="C:plasma membrane"/>
    <property type="evidence" value="ECO:0007669"/>
    <property type="project" value="UniProtKB-SubCell"/>
</dbReference>
<evidence type="ECO:0000256" key="4">
    <source>
        <dbReference type="ARBA" id="ARBA00023136"/>
    </source>
</evidence>
<dbReference type="EMBL" id="BKAJ01000045">
    <property type="protein sequence ID" value="GEP55817.1"/>
    <property type="molecule type" value="Genomic_DNA"/>
</dbReference>
<dbReference type="PANTHER" id="PTHR36917:SF1">
    <property type="entry name" value="INNER MEMBRANE-SPANNING PROTEIN YCIB"/>
    <property type="match status" value="1"/>
</dbReference>
<comment type="function">
    <text evidence="5">Plays a role in cell envelope biogenesis, maintenance of cell envelope integrity and membrane homeostasis.</text>
</comment>
<dbReference type="Pfam" id="PF04279">
    <property type="entry name" value="IspA"/>
    <property type="match status" value="1"/>
</dbReference>
<keyword evidence="3 5" id="KW-1133">Transmembrane helix</keyword>
<feature type="transmembrane region" description="Helical" evidence="5">
    <location>
        <begin position="93"/>
        <end position="114"/>
    </location>
</feature>
<dbReference type="InterPro" id="IPR006008">
    <property type="entry name" value="YciB"/>
</dbReference>
<feature type="transmembrane region" description="Helical" evidence="5">
    <location>
        <begin position="36"/>
        <end position="54"/>
    </location>
</feature>
<keyword evidence="5" id="KW-0997">Cell inner membrane</keyword>
<keyword evidence="2 5" id="KW-0812">Transmembrane</keyword>
<name>A0A512NA06_9HYPH</name>
<comment type="caution">
    <text evidence="6">The sequence shown here is derived from an EMBL/GenBank/DDBJ whole genome shotgun (WGS) entry which is preliminary data.</text>
</comment>
<proteinExistence type="inferred from homology"/>
<evidence type="ECO:0000256" key="5">
    <source>
        <dbReference type="HAMAP-Rule" id="MF_00189"/>
    </source>
</evidence>
<gene>
    <name evidence="5" type="primary">yciB</name>
    <name evidence="6" type="ORF">RSO01_29830</name>
</gene>
<feature type="transmembrane region" description="Helical" evidence="5">
    <location>
        <begin position="161"/>
        <end position="178"/>
    </location>
</feature>
<dbReference type="PANTHER" id="PTHR36917">
    <property type="entry name" value="INTRACELLULAR SEPTATION PROTEIN A-RELATED"/>
    <property type="match status" value="1"/>
</dbReference>